<feature type="coiled-coil region" evidence="3">
    <location>
        <begin position="59"/>
        <end position="115"/>
    </location>
</feature>
<evidence type="ECO:0000256" key="2">
    <source>
        <dbReference type="ARBA" id="ARBA00022729"/>
    </source>
</evidence>
<evidence type="ECO:0000313" key="5">
    <source>
        <dbReference type="EMBL" id="NLR91020.1"/>
    </source>
</evidence>
<name>A0A7X8SIU5_9BACT</name>
<sequence length="168" mass="19526">MKLRILFASLFAVMLMGLSTEGTAQTKIFAYADLDSVVRSIPEFETKMKELESYQNQLYASMQQQQQEFQTKYADFQQNQQNWLPEIIQQKTQELQLLQRNLQEFQQNAQQNLQKRQFEAFTPLQDRARAALAEVAKAKGYQYVIPLDMLLYNDGADDITASVIEKVK</sequence>
<dbReference type="Proteomes" id="UP000585050">
    <property type="component" value="Unassembled WGS sequence"/>
</dbReference>
<comment type="caution">
    <text evidence="5">The sequence shown here is derived from an EMBL/GenBank/DDBJ whole genome shotgun (WGS) entry which is preliminary data.</text>
</comment>
<dbReference type="Gene3D" id="3.30.910.20">
    <property type="entry name" value="Skp domain"/>
    <property type="match status" value="1"/>
</dbReference>
<evidence type="ECO:0000256" key="4">
    <source>
        <dbReference type="SAM" id="SignalP"/>
    </source>
</evidence>
<evidence type="ECO:0000256" key="3">
    <source>
        <dbReference type="SAM" id="Coils"/>
    </source>
</evidence>
<proteinExistence type="inferred from homology"/>
<dbReference type="Pfam" id="PF03938">
    <property type="entry name" value="OmpH"/>
    <property type="match status" value="1"/>
</dbReference>
<keyword evidence="6" id="KW-1185">Reference proteome</keyword>
<dbReference type="EMBL" id="JABAIL010000002">
    <property type="protein sequence ID" value="NLR91020.1"/>
    <property type="molecule type" value="Genomic_DNA"/>
</dbReference>
<dbReference type="SUPFAM" id="SSF111384">
    <property type="entry name" value="OmpH-like"/>
    <property type="match status" value="1"/>
</dbReference>
<gene>
    <name evidence="5" type="ORF">HGP29_07365</name>
</gene>
<keyword evidence="3" id="KW-0175">Coiled coil</keyword>
<dbReference type="InterPro" id="IPR005632">
    <property type="entry name" value="Chaperone_Skp"/>
</dbReference>
<evidence type="ECO:0000313" key="6">
    <source>
        <dbReference type="Proteomes" id="UP000585050"/>
    </source>
</evidence>
<evidence type="ECO:0000256" key="1">
    <source>
        <dbReference type="ARBA" id="ARBA00009091"/>
    </source>
</evidence>
<dbReference type="RefSeq" id="WP_168881725.1">
    <property type="nucleotide sequence ID" value="NZ_JABAIL010000002.1"/>
</dbReference>
<protein>
    <submittedName>
        <fullName evidence="5">OmpH family outer membrane protein</fullName>
    </submittedName>
</protein>
<dbReference type="GO" id="GO:0051082">
    <property type="term" value="F:unfolded protein binding"/>
    <property type="evidence" value="ECO:0007669"/>
    <property type="project" value="InterPro"/>
</dbReference>
<dbReference type="InterPro" id="IPR024930">
    <property type="entry name" value="Skp_dom_sf"/>
</dbReference>
<accession>A0A7X8SIU5</accession>
<dbReference type="PANTHER" id="PTHR35089:SF1">
    <property type="entry name" value="CHAPERONE PROTEIN SKP"/>
    <property type="match status" value="1"/>
</dbReference>
<reference evidence="5 6" key="1">
    <citation type="submission" date="2020-04" db="EMBL/GenBank/DDBJ databases">
        <title>Flammeovirga sp. SR4, a novel species isolated from seawater.</title>
        <authorList>
            <person name="Wang X."/>
        </authorList>
    </citation>
    <scope>NUCLEOTIDE SEQUENCE [LARGE SCALE GENOMIC DNA]</scope>
    <source>
        <strain evidence="5 6">SR4</strain>
    </source>
</reference>
<comment type="similarity">
    <text evidence="1">Belongs to the Skp family.</text>
</comment>
<feature type="chain" id="PRO_5030743591" evidence="4">
    <location>
        <begin position="25"/>
        <end position="168"/>
    </location>
</feature>
<keyword evidence="2 4" id="KW-0732">Signal</keyword>
<dbReference type="SMART" id="SM00935">
    <property type="entry name" value="OmpH"/>
    <property type="match status" value="1"/>
</dbReference>
<dbReference type="PANTHER" id="PTHR35089">
    <property type="entry name" value="CHAPERONE PROTEIN SKP"/>
    <property type="match status" value="1"/>
</dbReference>
<feature type="signal peptide" evidence="4">
    <location>
        <begin position="1"/>
        <end position="24"/>
    </location>
</feature>
<dbReference type="AlphaFoldDB" id="A0A7X8SIU5"/>
<dbReference type="GO" id="GO:0005829">
    <property type="term" value="C:cytosol"/>
    <property type="evidence" value="ECO:0007669"/>
    <property type="project" value="TreeGrafter"/>
</dbReference>
<dbReference type="GO" id="GO:0050821">
    <property type="term" value="P:protein stabilization"/>
    <property type="evidence" value="ECO:0007669"/>
    <property type="project" value="TreeGrafter"/>
</dbReference>
<organism evidence="5 6">
    <name type="scientific">Flammeovirga agarivorans</name>
    <dbReference type="NCBI Taxonomy" id="2726742"/>
    <lineage>
        <taxon>Bacteria</taxon>
        <taxon>Pseudomonadati</taxon>
        <taxon>Bacteroidota</taxon>
        <taxon>Cytophagia</taxon>
        <taxon>Cytophagales</taxon>
        <taxon>Flammeovirgaceae</taxon>
        <taxon>Flammeovirga</taxon>
    </lineage>
</organism>